<accession>A0AAD9N6C3</accession>
<comment type="caution">
    <text evidence="2">The sequence shown here is derived from an EMBL/GenBank/DDBJ whole genome shotgun (WGS) entry which is preliminary data.</text>
</comment>
<reference evidence="2" key="1">
    <citation type="journal article" date="2023" name="Mol. Biol. Evol.">
        <title>Third-Generation Sequencing Reveals the Adaptive Role of the Epigenome in Three Deep-Sea Polychaetes.</title>
        <authorList>
            <person name="Perez M."/>
            <person name="Aroh O."/>
            <person name="Sun Y."/>
            <person name="Lan Y."/>
            <person name="Juniper S.K."/>
            <person name="Young C.R."/>
            <person name="Angers B."/>
            <person name="Qian P.Y."/>
        </authorList>
    </citation>
    <scope>NUCLEOTIDE SEQUENCE</scope>
    <source>
        <strain evidence="2">P08H-3</strain>
    </source>
</reference>
<name>A0AAD9N6C3_9ANNE</name>
<proteinExistence type="predicted"/>
<dbReference type="Proteomes" id="UP001208570">
    <property type="component" value="Unassembled WGS sequence"/>
</dbReference>
<evidence type="ECO:0008006" key="4">
    <source>
        <dbReference type="Google" id="ProtNLM"/>
    </source>
</evidence>
<protein>
    <recommendedName>
        <fullName evidence="4">Reverse transcriptase domain-containing protein</fullName>
    </recommendedName>
</protein>
<feature type="region of interest" description="Disordered" evidence="1">
    <location>
        <begin position="181"/>
        <end position="208"/>
    </location>
</feature>
<gene>
    <name evidence="2" type="ORF">LSH36_198g04012</name>
</gene>
<feature type="region of interest" description="Disordered" evidence="1">
    <location>
        <begin position="115"/>
        <end position="142"/>
    </location>
</feature>
<evidence type="ECO:0000313" key="2">
    <source>
        <dbReference type="EMBL" id="KAK2157118.1"/>
    </source>
</evidence>
<dbReference type="PANTHER" id="PTHR37984">
    <property type="entry name" value="PROTEIN CBG26694"/>
    <property type="match status" value="1"/>
</dbReference>
<dbReference type="InterPro" id="IPR050951">
    <property type="entry name" value="Retrovirus_Pol_polyprotein"/>
</dbReference>
<feature type="region of interest" description="Disordered" evidence="1">
    <location>
        <begin position="409"/>
        <end position="457"/>
    </location>
</feature>
<dbReference type="InterPro" id="IPR043128">
    <property type="entry name" value="Rev_trsase/Diguanyl_cyclase"/>
</dbReference>
<dbReference type="SUPFAM" id="SSF56672">
    <property type="entry name" value="DNA/RNA polymerases"/>
    <property type="match status" value="1"/>
</dbReference>
<organism evidence="2 3">
    <name type="scientific">Paralvinella palmiformis</name>
    <dbReference type="NCBI Taxonomy" id="53620"/>
    <lineage>
        <taxon>Eukaryota</taxon>
        <taxon>Metazoa</taxon>
        <taxon>Spiralia</taxon>
        <taxon>Lophotrochozoa</taxon>
        <taxon>Annelida</taxon>
        <taxon>Polychaeta</taxon>
        <taxon>Sedentaria</taxon>
        <taxon>Canalipalpata</taxon>
        <taxon>Terebellida</taxon>
        <taxon>Terebelliformia</taxon>
        <taxon>Alvinellidae</taxon>
        <taxon>Paralvinella</taxon>
    </lineage>
</organism>
<evidence type="ECO:0000256" key="1">
    <source>
        <dbReference type="SAM" id="MobiDB-lite"/>
    </source>
</evidence>
<dbReference type="PANTHER" id="PTHR37984:SF5">
    <property type="entry name" value="PROTEIN NYNRIN-LIKE"/>
    <property type="match status" value="1"/>
</dbReference>
<dbReference type="Gene3D" id="3.30.70.270">
    <property type="match status" value="1"/>
</dbReference>
<dbReference type="AlphaFoldDB" id="A0AAD9N6C3"/>
<keyword evidence="3" id="KW-1185">Reference proteome</keyword>
<evidence type="ECO:0000313" key="3">
    <source>
        <dbReference type="Proteomes" id="UP001208570"/>
    </source>
</evidence>
<sequence>MRNSSPLLTPSMCTKVAVKHQSPSSRLTLIRDSQNTVVSLRCEYQAGRVTDDYMDAILAGLENAPCFVDDILVAGNTEREQTKTLEEVLHRLDKRSVRLNKAKCQFLKPLSGTHSQIQWNPTYPEQGGSHQEGTASNQYNGTTKFPRCRAMLREVRPKLVHNLYKIEYIPSKENAKADIPSRLPVDTTNSASPDGRQQMANNFTGNAHKDTTLTKINDYTLYRWPRSCARDGELYPFLIRKGELSLEDGCIAWDRRIEIPSTHTELLLHELHTMHPGIVRMKSISINAPPPHLSPVPSGHETEYMLTLPKRMEVVVADSYSKWLEVLITNNTTAVSRNQEHEGRQGKVYSWICDQNTRIAHVQSEASCLEAQFFRLIPSVAESYHRQMVRQSGINHLFRSNRPDLLHWTKLPTRPPALDQTPVGRSQSQVNTPVVTQSPAKRDAPTDNPPPRRLSRVPKFVVKLDL</sequence>
<dbReference type="InterPro" id="IPR043502">
    <property type="entry name" value="DNA/RNA_pol_sf"/>
</dbReference>
<feature type="compositionally biased region" description="Polar residues" evidence="1">
    <location>
        <begin position="423"/>
        <end position="439"/>
    </location>
</feature>
<dbReference type="EMBL" id="JAODUP010000198">
    <property type="protein sequence ID" value="KAK2157118.1"/>
    <property type="molecule type" value="Genomic_DNA"/>
</dbReference>